<dbReference type="STRING" id="593907.Celgi_3098"/>
<dbReference type="eggNOG" id="ENOG50331S3">
    <property type="taxonomic scope" value="Bacteria"/>
</dbReference>
<dbReference type="Proteomes" id="UP000000485">
    <property type="component" value="Chromosome"/>
</dbReference>
<accession>F8A7Q6</accession>
<gene>
    <name evidence="3" type="ordered locus">Celgi_3098</name>
</gene>
<dbReference type="EMBL" id="CP002665">
    <property type="protein sequence ID" value="AEI13589.1"/>
    <property type="molecule type" value="Genomic_DNA"/>
</dbReference>
<organism evidence="3 4">
    <name type="scientific">Cellulomonas gilvus (strain ATCC 13127 / NRRL B-14078)</name>
    <name type="common">Cellvibrio gilvus</name>
    <dbReference type="NCBI Taxonomy" id="593907"/>
    <lineage>
        <taxon>Bacteria</taxon>
        <taxon>Bacillati</taxon>
        <taxon>Actinomycetota</taxon>
        <taxon>Actinomycetes</taxon>
        <taxon>Micrococcales</taxon>
        <taxon>Cellulomonadaceae</taxon>
        <taxon>Cellulomonas</taxon>
    </lineage>
</organism>
<evidence type="ECO:0000313" key="4">
    <source>
        <dbReference type="Proteomes" id="UP000000485"/>
    </source>
</evidence>
<dbReference type="HOGENOM" id="CLU_093434_0_0_11"/>
<dbReference type="OrthoDB" id="5198230at2"/>
<keyword evidence="4" id="KW-1185">Reference proteome</keyword>
<dbReference type="InterPro" id="IPR025403">
    <property type="entry name" value="TgpA-like_C"/>
</dbReference>
<protein>
    <recommendedName>
        <fullName evidence="2">Protein-glutamine gamma-glutamyltransferase-like C-terminal domain-containing protein</fullName>
    </recommendedName>
</protein>
<keyword evidence="1" id="KW-1133">Transmembrane helix</keyword>
<dbReference type="AlphaFoldDB" id="F8A7Q6"/>
<keyword evidence="1" id="KW-0812">Transmembrane</keyword>
<feature type="domain" description="Protein-glutamine gamma-glutamyltransferase-like C-terminal" evidence="2">
    <location>
        <begin position="153"/>
        <end position="222"/>
    </location>
</feature>
<evidence type="ECO:0000256" key="1">
    <source>
        <dbReference type="SAM" id="Phobius"/>
    </source>
</evidence>
<reference evidence="4" key="1">
    <citation type="submission" date="2011-04" db="EMBL/GenBank/DDBJ databases">
        <title>Complete sequence of Cellvibrio gilvus ATCC 13127.</title>
        <authorList>
            <person name="Lucas S."/>
            <person name="Han J."/>
            <person name="Lapidus A."/>
            <person name="Cheng J.-F."/>
            <person name="Goodwin L."/>
            <person name="Pitluck S."/>
            <person name="Peters L."/>
            <person name="Munk A."/>
            <person name="Detter J.C."/>
            <person name="Han C."/>
            <person name="Tapia R."/>
            <person name="Land M."/>
            <person name="Hauser L."/>
            <person name="Kyrpides N."/>
            <person name="Ivanova N."/>
            <person name="Ovchinnikova G."/>
            <person name="Pagani I."/>
            <person name="Mead D."/>
            <person name="Brumm P."/>
            <person name="Woyke T."/>
        </authorList>
    </citation>
    <scope>NUCLEOTIDE SEQUENCE [LARGE SCALE GENOMIC DNA]</scope>
    <source>
        <strain evidence="4">ATCC 13127 / NRRL B-14078</strain>
    </source>
</reference>
<keyword evidence="1" id="KW-0472">Membrane</keyword>
<dbReference type="RefSeq" id="WP_013885106.1">
    <property type="nucleotide sequence ID" value="NC_015671.1"/>
</dbReference>
<name>F8A7Q6_CELGA</name>
<dbReference type="Pfam" id="PF13559">
    <property type="entry name" value="DUF4129"/>
    <property type="match status" value="1"/>
</dbReference>
<feature type="transmembrane region" description="Helical" evidence="1">
    <location>
        <begin position="72"/>
        <end position="93"/>
    </location>
</feature>
<evidence type="ECO:0000313" key="3">
    <source>
        <dbReference type="EMBL" id="AEI13589.1"/>
    </source>
</evidence>
<dbReference type="KEGG" id="cga:Celgi_3098"/>
<evidence type="ECO:0000259" key="2">
    <source>
        <dbReference type="Pfam" id="PF13559"/>
    </source>
</evidence>
<proteinExistence type="predicted"/>
<sequence length="242" mass="25495" precursor="true">MARQDARRAALVSGALVAVAVLAAALAGPWRPEQRPGSGIDIGLDLPVPTPPPRPEETAQPIAEAAGGMPQWVGYALFALLLLILAVLGPRLVRAVRRWAIARRPPLVDDTDPGEVLHGEVGVLARPALVRGVEAAVLELDRDVPPGDAVVAAWVALEHAAERSGVLREPAQTASEFTLELLDATEADGEASRALLALYLAARFSEHRLTADDVAQARSALDVVARGVGHLRHDDPPARDAS</sequence>